<dbReference type="InterPro" id="IPR039437">
    <property type="entry name" value="FrzH/put_lumazine-bd"/>
</dbReference>
<dbReference type="EMBL" id="JADOGI010000054">
    <property type="protein sequence ID" value="MBF8187848.1"/>
    <property type="molecule type" value="Genomic_DNA"/>
</dbReference>
<comment type="caution">
    <text evidence="3">The sequence shown here is derived from an EMBL/GenBank/DDBJ whole genome shotgun (WGS) entry which is preliminary data.</text>
</comment>
<keyword evidence="2" id="KW-0732">Signal</keyword>
<proteinExistence type="predicted"/>
<feature type="chain" id="PRO_5038984757" evidence="2">
    <location>
        <begin position="27"/>
        <end position="177"/>
    </location>
</feature>
<dbReference type="PROSITE" id="PS51257">
    <property type="entry name" value="PROKAR_LIPOPROTEIN"/>
    <property type="match status" value="1"/>
</dbReference>
<organism evidence="3 4">
    <name type="scientific">Nonomuraea cypriaca</name>
    <dbReference type="NCBI Taxonomy" id="1187855"/>
    <lineage>
        <taxon>Bacteria</taxon>
        <taxon>Bacillati</taxon>
        <taxon>Actinomycetota</taxon>
        <taxon>Actinomycetes</taxon>
        <taxon>Streptosporangiales</taxon>
        <taxon>Streptosporangiaceae</taxon>
        <taxon>Nonomuraea</taxon>
    </lineage>
</organism>
<evidence type="ECO:0000313" key="4">
    <source>
        <dbReference type="Proteomes" id="UP000605361"/>
    </source>
</evidence>
<dbReference type="InterPro" id="IPR032710">
    <property type="entry name" value="NTF2-like_dom_sf"/>
</dbReference>
<protein>
    <submittedName>
        <fullName evidence="3">Nuclear transport factor 2 family protein</fullName>
    </submittedName>
</protein>
<feature type="region of interest" description="Disordered" evidence="1">
    <location>
        <begin position="30"/>
        <end position="65"/>
    </location>
</feature>
<dbReference type="AlphaFoldDB" id="A0A931AC57"/>
<evidence type="ECO:0000313" key="3">
    <source>
        <dbReference type="EMBL" id="MBF8187848.1"/>
    </source>
</evidence>
<dbReference type="Pfam" id="PF12893">
    <property type="entry name" value="Lumazine_bd_2"/>
    <property type="match status" value="1"/>
</dbReference>
<feature type="signal peptide" evidence="2">
    <location>
        <begin position="1"/>
        <end position="26"/>
    </location>
</feature>
<accession>A0A931AC57</accession>
<dbReference type="Gene3D" id="3.10.450.50">
    <property type="match status" value="1"/>
</dbReference>
<gene>
    <name evidence="3" type="ORF">ITP53_19330</name>
</gene>
<reference evidence="3" key="1">
    <citation type="submission" date="2020-11" db="EMBL/GenBank/DDBJ databases">
        <title>Whole-genome analyses of Nonomuraea sp. K274.</title>
        <authorList>
            <person name="Veyisoglu A."/>
        </authorList>
    </citation>
    <scope>NUCLEOTIDE SEQUENCE</scope>
    <source>
        <strain evidence="3">K274</strain>
    </source>
</reference>
<dbReference type="SUPFAM" id="SSF54427">
    <property type="entry name" value="NTF2-like"/>
    <property type="match status" value="1"/>
</dbReference>
<evidence type="ECO:0000256" key="2">
    <source>
        <dbReference type="SAM" id="SignalP"/>
    </source>
</evidence>
<sequence length="177" mass="18597">MSKISQHRAFLLAAIVPAFLVAGCSAGSDTSQAMKGAASPTETGMTPTETGTDMSPPATGGAAQPEQAVQNYFNAVKSGKVDQVVGSFSDDAVVALDGEATAEGTQAIRSLYQEELQGETGQAEATHTVEEARTLGKQDAIVRSTSKMGEENLRELFVLTRKGKDWKISQLMENQAG</sequence>
<evidence type="ECO:0000256" key="1">
    <source>
        <dbReference type="SAM" id="MobiDB-lite"/>
    </source>
</evidence>
<feature type="compositionally biased region" description="Low complexity" evidence="1">
    <location>
        <begin position="40"/>
        <end position="54"/>
    </location>
</feature>
<keyword evidence="4" id="KW-1185">Reference proteome</keyword>
<dbReference type="Proteomes" id="UP000605361">
    <property type="component" value="Unassembled WGS sequence"/>
</dbReference>
<name>A0A931AC57_9ACTN</name>
<dbReference type="RefSeq" id="WP_195896809.1">
    <property type="nucleotide sequence ID" value="NZ_JADOGI010000054.1"/>
</dbReference>